<evidence type="ECO:0000313" key="3">
    <source>
        <dbReference type="Proteomes" id="UP000663829"/>
    </source>
</evidence>
<gene>
    <name evidence="1" type="ORF">GPM918_LOCUS21795</name>
    <name evidence="2" type="ORF">SRO942_LOCUS21793</name>
</gene>
<dbReference type="EMBL" id="CAJOBC010007281">
    <property type="protein sequence ID" value="CAF3926951.1"/>
    <property type="molecule type" value="Genomic_DNA"/>
</dbReference>
<evidence type="ECO:0008006" key="4">
    <source>
        <dbReference type="Google" id="ProtNLM"/>
    </source>
</evidence>
<dbReference type="EMBL" id="CAJNOQ010007282">
    <property type="protein sequence ID" value="CAF1163335.1"/>
    <property type="molecule type" value="Genomic_DNA"/>
</dbReference>
<dbReference type="Proteomes" id="UP000681722">
    <property type="component" value="Unassembled WGS sequence"/>
</dbReference>
<protein>
    <recommendedName>
        <fullName evidence="4">B box-type domain-containing protein</fullName>
    </recommendedName>
</protein>
<name>A0A814TLH4_9BILA</name>
<evidence type="ECO:0000313" key="1">
    <source>
        <dbReference type="EMBL" id="CAF1163335.1"/>
    </source>
</evidence>
<comment type="caution">
    <text evidence="1">The sequence shown here is derived from an EMBL/GenBank/DDBJ whole genome shotgun (WGS) entry which is preliminary data.</text>
</comment>
<keyword evidence="3" id="KW-1185">Reference proteome</keyword>
<dbReference type="Proteomes" id="UP000663829">
    <property type="component" value="Unassembled WGS sequence"/>
</dbReference>
<dbReference type="OrthoDB" id="10043161at2759"/>
<proteinExistence type="predicted"/>
<accession>A0A814TLH4</accession>
<organism evidence="1 3">
    <name type="scientific">Didymodactylos carnosus</name>
    <dbReference type="NCBI Taxonomy" id="1234261"/>
    <lineage>
        <taxon>Eukaryota</taxon>
        <taxon>Metazoa</taxon>
        <taxon>Spiralia</taxon>
        <taxon>Gnathifera</taxon>
        <taxon>Rotifera</taxon>
        <taxon>Eurotatoria</taxon>
        <taxon>Bdelloidea</taxon>
        <taxon>Philodinida</taxon>
        <taxon>Philodinidae</taxon>
        <taxon>Didymodactylos</taxon>
    </lineage>
</organism>
<dbReference type="AlphaFoldDB" id="A0A814TLH4"/>
<reference evidence="1" key="1">
    <citation type="submission" date="2021-02" db="EMBL/GenBank/DDBJ databases">
        <authorList>
            <person name="Nowell W R."/>
        </authorList>
    </citation>
    <scope>NUCLEOTIDE SEQUENCE</scope>
</reference>
<evidence type="ECO:0000313" key="2">
    <source>
        <dbReference type="EMBL" id="CAF3926951.1"/>
    </source>
</evidence>
<sequence>MAATSKAQCAKCEKNSGILTCDGCLVKFCRRCFNDHRQDLSKELDNVVYEHDMVKQQLETPNENDCHNLFKQIDKWKKDSIDKINQLADQCRTDVVKLLDKNKDRLMDRFLKITNRVRKGTDDEDYDERDLSKWINDLKELKDELIESSNFRVEEDKQQSSWIQKITVHEDFRDQLKAKDGNL</sequence>